<dbReference type="InterPro" id="IPR027417">
    <property type="entry name" value="P-loop_NTPase"/>
</dbReference>
<dbReference type="RefSeq" id="WP_243919992.1">
    <property type="nucleotide sequence ID" value="NZ_JALHLG010000009.1"/>
</dbReference>
<keyword evidence="6" id="KW-0653">Protein transport</keyword>
<organism evidence="10 11">
    <name type="scientific">Novosphingobium beihaiensis</name>
    <dbReference type="NCBI Taxonomy" id="2930389"/>
    <lineage>
        <taxon>Bacteria</taxon>
        <taxon>Pseudomonadati</taxon>
        <taxon>Pseudomonadota</taxon>
        <taxon>Alphaproteobacteria</taxon>
        <taxon>Sphingomonadales</taxon>
        <taxon>Sphingomonadaceae</taxon>
        <taxon>Novosphingobium</taxon>
    </lineage>
</organism>
<keyword evidence="11" id="KW-1185">Reference proteome</keyword>
<dbReference type="InterPro" id="IPR005714">
    <property type="entry name" value="ATPase_T3SS_FliI/YscN"/>
</dbReference>
<dbReference type="EMBL" id="JALHLG010000009">
    <property type="protein sequence ID" value="MCJ2186988.1"/>
    <property type="molecule type" value="Genomic_DNA"/>
</dbReference>
<evidence type="ECO:0000259" key="9">
    <source>
        <dbReference type="SMART" id="SM00382"/>
    </source>
</evidence>
<comment type="subcellular location">
    <subcellularLocation>
        <location evidence="1">Cytoplasm</location>
    </subcellularLocation>
</comment>
<evidence type="ECO:0000256" key="7">
    <source>
        <dbReference type="ARBA" id="ARBA00022967"/>
    </source>
</evidence>
<evidence type="ECO:0000313" key="11">
    <source>
        <dbReference type="Proteomes" id="UP001202281"/>
    </source>
</evidence>
<dbReference type="Pfam" id="PF02874">
    <property type="entry name" value="ATP-synt_ab_N"/>
    <property type="match status" value="1"/>
</dbReference>
<dbReference type="NCBIfam" id="TIGR01026">
    <property type="entry name" value="fliI_yscN"/>
    <property type="match status" value="1"/>
</dbReference>
<evidence type="ECO:0000256" key="8">
    <source>
        <dbReference type="ARBA" id="ARBA00034006"/>
    </source>
</evidence>
<dbReference type="Gene3D" id="3.40.50.12240">
    <property type="match status" value="1"/>
</dbReference>
<dbReference type="SMART" id="SM00382">
    <property type="entry name" value="AAA"/>
    <property type="match status" value="1"/>
</dbReference>
<protein>
    <submittedName>
        <fullName evidence="10">FliI/YscN family ATPase</fullName>
    </submittedName>
</protein>
<evidence type="ECO:0000256" key="4">
    <source>
        <dbReference type="ARBA" id="ARBA00022741"/>
    </source>
</evidence>
<keyword evidence="7" id="KW-1278">Translocase</keyword>
<dbReference type="Pfam" id="PF00006">
    <property type="entry name" value="ATP-synt_ab"/>
    <property type="match status" value="1"/>
</dbReference>
<evidence type="ECO:0000313" key="10">
    <source>
        <dbReference type="EMBL" id="MCJ2186988.1"/>
    </source>
</evidence>
<comment type="caution">
    <text evidence="10">The sequence shown here is derived from an EMBL/GenBank/DDBJ whole genome shotgun (WGS) entry which is preliminary data.</text>
</comment>
<dbReference type="Pfam" id="PF18269">
    <property type="entry name" value="T3SS_ATPase_C"/>
    <property type="match status" value="1"/>
</dbReference>
<gene>
    <name evidence="10" type="ORF">MTR66_09190</name>
</gene>
<keyword evidence="2" id="KW-0813">Transport</keyword>
<evidence type="ECO:0000256" key="3">
    <source>
        <dbReference type="ARBA" id="ARBA00022490"/>
    </source>
</evidence>
<dbReference type="PANTHER" id="PTHR15184:SF9">
    <property type="entry name" value="SPI-1 TYPE 3 SECRETION SYSTEM ATPASE"/>
    <property type="match status" value="1"/>
</dbReference>
<dbReference type="Proteomes" id="UP001202281">
    <property type="component" value="Unassembled WGS sequence"/>
</dbReference>
<evidence type="ECO:0000256" key="2">
    <source>
        <dbReference type="ARBA" id="ARBA00022448"/>
    </source>
</evidence>
<sequence>MYHPFLNAVRNWHPLEYCGTVTRIASGLVDADGPMACVGDYCEIEGRNGTRDVLCEVVSVEPGRIRLSPLHPVSGIGLGARVRQNDRHVGIPVGDDFAGRAVNALGEAVDAGPAISADRYAMRDSGAVAMLDRYVHREQLATGVKAIDAFIPLATGQRIGIFAASGVGKTSLVEQLSSQIECDHTILCLIGERGREAEGFWSNGLSSEVRSRTTLVAATSDESASLRIRAIEQALCLAEFWRGKGRRVVLFVDSITRLALALREIGLASGEPPTVRGYTPNIFAAMPRIVERCGADRNGGAITAIFTVLAETDDLDDPIVELMKSLLDGHIMLSRDLAERGVFPAIDISASISRLASAILSPAGQCRAESVRRILADFNEVRPMLDSGLYKAGVNHEIDQAVRLYPQIRDVLRQPMNENWSLPRTADRIDEVLAGVRRL</sequence>
<dbReference type="InterPro" id="IPR020003">
    <property type="entry name" value="ATPase_a/bsu_AS"/>
</dbReference>
<dbReference type="InterPro" id="IPR003593">
    <property type="entry name" value="AAA+_ATPase"/>
</dbReference>
<evidence type="ECO:0000256" key="5">
    <source>
        <dbReference type="ARBA" id="ARBA00022840"/>
    </source>
</evidence>
<dbReference type="InterPro" id="IPR000194">
    <property type="entry name" value="ATPase_F1/V1/A1_a/bsu_nucl-bd"/>
</dbReference>
<keyword evidence="4" id="KW-0547">Nucleotide-binding</keyword>
<dbReference type="InterPro" id="IPR004100">
    <property type="entry name" value="ATPase_F1/V1/A1_a/bsu_N"/>
</dbReference>
<proteinExistence type="predicted"/>
<comment type="catalytic activity">
    <reaction evidence="8">
        <text>ATP + H2O + cellular proteinSide 1 = ADP + phosphate + cellular proteinSide 2.</text>
        <dbReference type="EC" id="7.4.2.8"/>
    </reaction>
</comment>
<name>A0ABT0BPM2_9SPHN</name>
<dbReference type="PROSITE" id="PS00152">
    <property type="entry name" value="ATPASE_ALPHA_BETA"/>
    <property type="match status" value="1"/>
</dbReference>
<feature type="domain" description="AAA+ ATPase" evidence="9">
    <location>
        <begin position="155"/>
        <end position="337"/>
    </location>
</feature>
<keyword evidence="5" id="KW-0067">ATP-binding</keyword>
<dbReference type="PANTHER" id="PTHR15184">
    <property type="entry name" value="ATP SYNTHASE"/>
    <property type="match status" value="1"/>
</dbReference>
<accession>A0ABT0BPM2</accession>
<dbReference type="SUPFAM" id="SSF52540">
    <property type="entry name" value="P-loop containing nucleoside triphosphate hydrolases"/>
    <property type="match status" value="1"/>
</dbReference>
<dbReference type="InterPro" id="IPR050053">
    <property type="entry name" value="ATPase_alpha/beta_chains"/>
</dbReference>
<evidence type="ECO:0000256" key="1">
    <source>
        <dbReference type="ARBA" id="ARBA00004496"/>
    </source>
</evidence>
<keyword evidence="3" id="KW-0963">Cytoplasm</keyword>
<dbReference type="InterPro" id="IPR040627">
    <property type="entry name" value="T3SS_ATPase_C"/>
</dbReference>
<evidence type="ECO:0000256" key="6">
    <source>
        <dbReference type="ARBA" id="ARBA00022927"/>
    </source>
</evidence>
<reference evidence="10 11" key="1">
    <citation type="submission" date="2022-04" db="EMBL/GenBank/DDBJ databases">
        <title>Identification of a novel bacterium isolated from mangrove sediments.</title>
        <authorList>
            <person name="Pan X."/>
        </authorList>
    </citation>
    <scope>NUCLEOTIDE SEQUENCE [LARGE SCALE GENOMIC DNA]</scope>
    <source>
        <strain evidence="10 11">B2638</strain>
    </source>
</reference>